<dbReference type="InterPro" id="IPR029058">
    <property type="entry name" value="AB_hydrolase_fold"/>
</dbReference>
<dbReference type="Gene3D" id="3.40.50.1820">
    <property type="entry name" value="alpha/beta hydrolase"/>
    <property type="match status" value="1"/>
</dbReference>
<accession>A0A6M4IWZ8</accession>
<keyword evidence="3" id="KW-1185">Reference proteome</keyword>
<keyword evidence="1" id="KW-0732">Signal</keyword>
<dbReference type="InterPro" id="IPR050583">
    <property type="entry name" value="Mycobacterial_A85_antigen"/>
</dbReference>
<dbReference type="PANTHER" id="PTHR48098:SF3">
    <property type="entry name" value="IRON(III) ENTEROBACTIN ESTERASE"/>
    <property type="match status" value="1"/>
</dbReference>
<dbReference type="KEGG" id="ggr:HKW67_18855"/>
<dbReference type="Pfam" id="PF00756">
    <property type="entry name" value="Esterase"/>
    <property type="match status" value="1"/>
</dbReference>
<gene>
    <name evidence="2" type="ORF">HKW67_18855</name>
</gene>
<dbReference type="SUPFAM" id="SSF53474">
    <property type="entry name" value="alpha/beta-Hydrolases"/>
    <property type="match status" value="1"/>
</dbReference>
<dbReference type="InterPro" id="IPR000801">
    <property type="entry name" value="Esterase-like"/>
</dbReference>
<dbReference type="AlphaFoldDB" id="A0A6M4IWZ8"/>
<evidence type="ECO:0000313" key="3">
    <source>
        <dbReference type="Proteomes" id="UP000500938"/>
    </source>
</evidence>
<evidence type="ECO:0000256" key="1">
    <source>
        <dbReference type="SAM" id="SignalP"/>
    </source>
</evidence>
<dbReference type="EMBL" id="CP053085">
    <property type="protein sequence ID" value="QJR37422.1"/>
    <property type="molecule type" value="Genomic_DNA"/>
</dbReference>
<feature type="chain" id="PRO_5026880320" description="Esterase" evidence="1">
    <location>
        <begin position="31"/>
        <end position="565"/>
    </location>
</feature>
<proteinExistence type="predicted"/>
<protein>
    <recommendedName>
        <fullName evidence="4">Esterase</fullName>
    </recommendedName>
</protein>
<name>A0A6M4IWZ8_9BACT</name>
<organism evidence="2 3">
    <name type="scientific">Gemmatimonas groenlandica</name>
    <dbReference type="NCBI Taxonomy" id="2732249"/>
    <lineage>
        <taxon>Bacteria</taxon>
        <taxon>Pseudomonadati</taxon>
        <taxon>Gemmatimonadota</taxon>
        <taxon>Gemmatimonadia</taxon>
        <taxon>Gemmatimonadales</taxon>
        <taxon>Gemmatimonadaceae</taxon>
        <taxon>Gemmatimonas</taxon>
    </lineage>
</organism>
<feature type="signal peptide" evidence="1">
    <location>
        <begin position="1"/>
        <end position="30"/>
    </location>
</feature>
<dbReference type="RefSeq" id="WP_171226857.1">
    <property type="nucleotide sequence ID" value="NZ_CP053085.1"/>
</dbReference>
<evidence type="ECO:0008006" key="4">
    <source>
        <dbReference type="Google" id="ProtNLM"/>
    </source>
</evidence>
<dbReference type="Proteomes" id="UP000500938">
    <property type="component" value="Chromosome"/>
</dbReference>
<evidence type="ECO:0000313" key="2">
    <source>
        <dbReference type="EMBL" id="QJR37422.1"/>
    </source>
</evidence>
<reference evidence="2 3" key="1">
    <citation type="submission" date="2020-05" db="EMBL/GenBank/DDBJ databases">
        <title>Complete genome sequence of Gemmatimonas greenlandica TET16.</title>
        <authorList>
            <person name="Zeng Y."/>
        </authorList>
    </citation>
    <scope>NUCLEOTIDE SEQUENCE [LARGE SCALE GENOMIC DNA]</scope>
    <source>
        <strain evidence="2 3">TET16</strain>
    </source>
</reference>
<sequence length="565" mass="62902">MSMFRFPRFTACFTARLAAGVALITAPAAAQTVQLRFDASVASGPITGRAFFFIARTDRSEPRQQASSSRGSEPFFGVDVEGLRPGDVATIDGSTLGFPVASLKQLPAGEYFVRGMILPYTKFARADGHTIWAHMDAWEGQRFNNAPGSLVSAVQKLRIDPATNPVISLSLTKVLPPVASLTDSPWVKRFTMTSKKVSAFWNHEMPLGAVVLLPKGYEQNTTKRYPVVYTVGHFSERAPFGFTFDGCDTPETAQAKAARLVRSAREPGCEFQQAWTAGKVPEFIAVFIQHPTPFYDDSYVLNSANNGPYGDAITQELIPEIDRRYRTIPSSYARTLTGGSTGGWDVLALQVHYPDVFGGAWSLYPDQLDFRNYQFGNVYADSNAFVMNERSWLPREVPSSRSPEGMTELTMREENTAELVIATKGRSAGQWDGWQAAWAPVGADGYPKSLWDKRTGVIDKSVAEAMRTNGYDLRDYVERNWPTIGPRLVGKLHVAVGDMDNYFLNLGVYRFETFLESTKEPGKGPYYAGKFDYGRPLKPHGWQPWSNQELLRIMDEQVKRNAPRP</sequence>
<dbReference type="PANTHER" id="PTHR48098">
    <property type="entry name" value="ENTEROCHELIN ESTERASE-RELATED"/>
    <property type="match status" value="1"/>
</dbReference>